<reference evidence="1 2" key="1">
    <citation type="submission" date="2019-03" db="EMBL/GenBank/DDBJ databases">
        <title>Lake Tanganyika Metagenome-Assembled Genomes (MAGs).</title>
        <authorList>
            <person name="Tran P."/>
        </authorList>
    </citation>
    <scope>NUCLEOTIDE SEQUENCE [LARGE SCALE GENOMIC DNA]</scope>
    <source>
        <strain evidence="1">K_DeepCast_65m_m2_236</strain>
    </source>
</reference>
<gene>
    <name evidence="1" type="ORF">FJZ00_08630</name>
</gene>
<sequence>MQRICLTFGLGFLLTACAGQLRDLQVEHYRSIRAFAAQLVEGGVVTAQDRLLILRTDYQTVMDGDVQTHVIADPTRDQFFEDALVSGLTSQGASVLQNLVVNPFLARRELEEAVTKVAGSTSNLAMVADWAARQRSNDLEVGAPGGHVAVRKVRDALT</sequence>
<proteinExistence type="predicted"/>
<evidence type="ECO:0000313" key="2">
    <source>
        <dbReference type="Proteomes" id="UP000703893"/>
    </source>
</evidence>
<evidence type="ECO:0000313" key="1">
    <source>
        <dbReference type="EMBL" id="MBM3275207.1"/>
    </source>
</evidence>
<dbReference type="PROSITE" id="PS51257">
    <property type="entry name" value="PROKAR_LIPOPROTEIN"/>
    <property type="match status" value="1"/>
</dbReference>
<protein>
    <submittedName>
        <fullName evidence="1">Uncharacterized protein</fullName>
    </submittedName>
</protein>
<feature type="non-terminal residue" evidence="1">
    <location>
        <position position="158"/>
    </location>
</feature>
<name>A0A938BJC8_9BACT</name>
<comment type="caution">
    <text evidence="1">The sequence shown here is derived from an EMBL/GenBank/DDBJ whole genome shotgun (WGS) entry which is preliminary data.</text>
</comment>
<dbReference type="AlphaFoldDB" id="A0A938BJC8"/>
<dbReference type="Proteomes" id="UP000703893">
    <property type="component" value="Unassembled WGS sequence"/>
</dbReference>
<organism evidence="1 2">
    <name type="scientific">Candidatus Tanganyikabacteria bacterium</name>
    <dbReference type="NCBI Taxonomy" id="2961651"/>
    <lineage>
        <taxon>Bacteria</taxon>
        <taxon>Bacillati</taxon>
        <taxon>Candidatus Sericytochromatia</taxon>
        <taxon>Candidatus Tanganyikabacteria</taxon>
    </lineage>
</organism>
<dbReference type="EMBL" id="VGJX01000485">
    <property type="protein sequence ID" value="MBM3275207.1"/>
    <property type="molecule type" value="Genomic_DNA"/>
</dbReference>
<accession>A0A938BJC8</accession>